<evidence type="ECO:0000313" key="2">
    <source>
        <dbReference type="EMBL" id="VFJ69870.1"/>
    </source>
</evidence>
<gene>
    <name evidence="2" type="ORF">BECKFM1743A_GA0114220_105255</name>
    <name evidence="3" type="ORF">BECKFM1743B_GA0114221_105025</name>
    <name evidence="1" type="ORF">BECKFM1743C_GA0114222_105115</name>
</gene>
<proteinExistence type="predicted"/>
<organism evidence="2">
    <name type="scientific">Candidatus Kentrum sp. FM</name>
    <dbReference type="NCBI Taxonomy" id="2126340"/>
    <lineage>
        <taxon>Bacteria</taxon>
        <taxon>Pseudomonadati</taxon>
        <taxon>Pseudomonadota</taxon>
        <taxon>Gammaproteobacteria</taxon>
        <taxon>Candidatus Kentrum</taxon>
    </lineage>
</organism>
<evidence type="ECO:0000313" key="3">
    <source>
        <dbReference type="EMBL" id="VFK17790.1"/>
    </source>
</evidence>
<name>A0A450TPI3_9GAMM</name>
<dbReference type="AlphaFoldDB" id="A0A450TPI3"/>
<dbReference type="EMBL" id="CAADFL010000502">
    <property type="protein sequence ID" value="VFK17790.1"/>
    <property type="molecule type" value="Genomic_DNA"/>
</dbReference>
<reference evidence="2" key="1">
    <citation type="submission" date="2019-02" db="EMBL/GenBank/DDBJ databases">
        <authorList>
            <person name="Gruber-Vodicka R. H."/>
            <person name="Seah K. B. B."/>
        </authorList>
    </citation>
    <scope>NUCLEOTIDE SEQUENCE</scope>
    <source>
        <strain evidence="2">BECK_BZ163</strain>
        <strain evidence="3">BECK_BZ164</strain>
        <strain evidence="1">BECK_BZ165</strain>
    </source>
</reference>
<sequence length="78" mass="8970">MSAVDFDPDARAEFLAAMEYYEACQPGLGRRFRLAIESELDRIREMPSDFVCFTPRSDVVLFENFHTPSSFPLNPDSF</sequence>
<evidence type="ECO:0008006" key="4">
    <source>
        <dbReference type="Google" id="ProtNLM"/>
    </source>
</evidence>
<accession>A0A450TPI3</accession>
<evidence type="ECO:0000313" key="1">
    <source>
        <dbReference type="EMBL" id="VFJ69104.1"/>
    </source>
</evidence>
<dbReference type="EMBL" id="CAADFA010000511">
    <property type="protein sequence ID" value="VFJ69104.1"/>
    <property type="molecule type" value="Genomic_DNA"/>
</dbReference>
<dbReference type="EMBL" id="CAADEZ010000525">
    <property type="protein sequence ID" value="VFJ69870.1"/>
    <property type="molecule type" value="Genomic_DNA"/>
</dbReference>
<protein>
    <recommendedName>
        <fullName evidence="4">ParE toxin of type II toxin-antitoxin system, parDE</fullName>
    </recommendedName>
</protein>